<dbReference type="PROSITE" id="PS00211">
    <property type="entry name" value="ABC_TRANSPORTER_1"/>
    <property type="match status" value="1"/>
</dbReference>
<feature type="region of interest" description="Disordered" evidence="11">
    <location>
        <begin position="318"/>
        <end position="339"/>
    </location>
</feature>
<dbReference type="InterPro" id="IPR017871">
    <property type="entry name" value="ABC_transporter-like_CS"/>
</dbReference>
<keyword evidence="4" id="KW-0813">Transport</keyword>
<comment type="caution">
    <text evidence="13">The sequence shown here is derived from an EMBL/GenBank/DDBJ whole genome shotgun (WGS) entry which is preliminary data.</text>
</comment>
<evidence type="ECO:0000256" key="1">
    <source>
        <dbReference type="ARBA" id="ARBA00002579"/>
    </source>
</evidence>
<dbReference type="Proteomes" id="UP000035170">
    <property type="component" value="Unassembled WGS sequence"/>
</dbReference>
<reference evidence="13 14" key="1">
    <citation type="submission" date="2015-03" db="EMBL/GenBank/DDBJ databases">
        <title>Genome sequence of Variovorax paradoxus TBEA6.</title>
        <authorList>
            <person name="Poehlein A."/>
            <person name="Schuldes J."/>
            <person name="Wuebbeler J.H."/>
            <person name="Hiessl S."/>
            <person name="Steinbuechel A."/>
            <person name="Daniel R."/>
        </authorList>
    </citation>
    <scope>NUCLEOTIDE SEQUENCE [LARGE SCALE GENOMIC DNA]</scope>
    <source>
        <strain evidence="13 14">TBEA6</strain>
    </source>
</reference>
<evidence type="ECO:0000256" key="9">
    <source>
        <dbReference type="ARBA" id="ARBA00022970"/>
    </source>
</evidence>
<dbReference type="PATRIC" id="fig|34073.19.peg.425"/>
<dbReference type="InterPro" id="IPR050086">
    <property type="entry name" value="MetN_ABC_transporter-like"/>
</dbReference>
<feature type="domain" description="ABC transporter" evidence="12">
    <location>
        <begin position="66"/>
        <end position="307"/>
    </location>
</feature>
<keyword evidence="6" id="KW-0547">Nucleotide-binding</keyword>
<dbReference type="PANTHER" id="PTHR43166:SF30">
    <property type="entry name" value="METHIONINE IMPORT ATP-BINDING PROTEIN METN"/>
    <property type="match status" value="1"/>
</dbReference>
<dbReference type="EMBL" id="JZWI01000003">
    <property type="protein sequence ID" value="KLN58311.1"/>
    <property type="molecule type" value="Genomic_DNA"/>
</dbReference>
<keyword evidence="8" id="KW-1278">Translocase</keyword>
<evidence type="ECO:0000313" key="13">
    <source>
        <dbReference type="EMBL" id="KLN58311.1"/>
    </source>
</evidence>
<dbReference type="GO" id="GO:0016887">
    <property type="term" value="F:ATP hydrolysis activity"/>
    <property type="evidence" value="ECO:0007669"/>
    <property type="project" value="InterPro"/>
</dbReference>
<dbReference type="PANTHER" id="PTHR43166">
    <property type="entry name" value="AMINO ACID IMPORT ATP-BINDING PROTEIN"/>
    <property type="match status" value="1"/>
</dbReference>
<evidence type="ECO:0000259" key="12">
    <source>
        <dbReference type="PROSITE" id="PS50893"/>
    </source>
</evidence>
<evidence type="ECO:0000313" key="14">
    <source>
        <dbReference type="Proteomes" id="UP000035170"/>
    </source>
</evidence>
<evidence type="ECO:0000256" key="10">
    <source>
        <dbReference type="ARBA" id="ARBA00023136"/>
    </source>
</evidence>
<keyword evidence="9" id="KW-0029">Amino-acid transport</keyword>
<evidence type="ECO:0000256" key="8">
    <source>
        <dbReference type="ARBA" id="ARBA00022967"/>
    </source>
</evidence>
<dbReference type="InterPro" id="IPR003593">
    <property type="entry name" value="AAA+_ATPase"/>
</dbReference>
<keyword evidence="5" id="KW-1003">Cell membrane</keyword>
<evidence type="ECO:0000256" key="7">
    <source>
        <dbReference type="ARBA" id="ARBA00022840"/>
    </source>
</evidence>
<proteinExistence type="inferred from homology"/>
<dbReference type="SMART" id="SM00382">
    <property type="entry name" value="AAA"/>
    <property type="match status" value="1"/>
</dbReference>
<accession>A0A0H2M839</accession>
<gene>
    <name evidence="13" type="primary">metN1</name>
    <name evidence="13" type="ORF">VPARA_04230</name>
</gene>
<evidence type="ECO:0000256" key="2">
    <source>
        <dbReference type="ARBA" id="ARBA00005417"/>
    </source>
</evidence>
<evidence type="ECO:0000256" key="5">
    <source>
        <dbReference type="ARBA" id="ARBA00022475"/>
    </source>
</evidence>
<protein>
    <recommendedName>
        <fullName evidence="3">Cell division ATP-binding protein FtsE</fullName>
    </recommendedName>
</protein>
<dbReference type="InterPro" id="IPR003439">
    <property type="entry name" value="ABC_transporter-like_ATP-bd"/>
</dbReference>
<comment type="similarity">
    <text evidence="2">Belongs to the ABC transporter superfamily.</text>
</comment>
<organism evidence="13 14">
    <name type="scientific">Variovorax paradoxus</name>
    <dbReference type="NCBI Taxonomy" id="34073"/>
    <lineage>
        <taxon>Bacteria</taxon>
        <taxon>Pseudomonadati</taxon>
        <taxon>Pseudomonadota</taxon>
        <taxon>Betaproteobacteria</taxon>
        <taxon>Burkholderiales</taxon>
        <taxon>Comamonadaceae</taxon>
        <taxon>Variovorax</taxon>
    </lineage>
</organism>
<dbReference type="GO" id="GO:0005886">
    <property type="term" value="C:plasma membrane"/>
    <property type="evidence" value="ECO:0007669"/>
    <property type="project" value="UniProtKB-ARBA"/>
</dbReference>
<sequence length="339" mass="37243">MLDRASNGLCVFVHKHEPICSFPFDAFVFILGPFSRTFAAGSAPAAAFFMSNPPSDAGRANAQPVIRLQSVQKSFALPSGEVFDAVQSLSLDIHQGDVFGLIGKSGAGKSTLLRLINLLERPDAGQVFVGGRDLTTLSRRELRDTRQNIGMIFQQFNLLQNATVFDNVAFPLKIHGRHSRAEIDARVRECLALVGLAEKIDTYPAQLSGGQKQRVAIARALAPRPQVLLCDEPTSALDTETTRALLETLRDINQKIGVTIVIVTHELSVVEVLCRNVAILEKGRLVEQFAVVDAPSEERKTALGREIDELVRRREREAREPIAPRSVPTQRSAQEVAYV</sequence>
<dbReference type="Gene3D" id="3.40.50.300">
    <property type="entry name" value="P-loop containing nucleotide triphosphate hydrolases"/>
    <property type="match status" value="1"/>
</dbReference>
<dbReference type="FunFam" id="3.40.50.300:FF:000056">
    <property type="entry name" value="Cell division ATP-binding protein FtsE"/>
    <property type="match status" value="1"/>
</dbReference>
<keyword evidence="7 13" id="KW-0067">ATP-binding</keyword>
<evidence type="ECO:0000256" key="4">
    <source>
        <dbReference type="ARBA" id="ARBA00022448"/>
    </source>
</evidence>
<dbReference type="PROSITE" id="PS50893">
    <property type="entry name" value="ABC_TRANSPORTER_2"/>
    <property type="match status" value="1"/>
</dbReference>
<keyword evidence="10" id="KW-0472">Membrane</keyword>
<evidence type="ECO:0000256" key="11">
    <source>
        <dbReference type="SAM" id="MobiDB-lite"/>
    </source>
</evidence>
<evidence type="ECO:0000256" key="3">
    <source>
        <dbReference type="ARBA" id="ARBA00020019"/>
    </source>
</evidence>
<name>A0A0H2M839_VARPD</name>
<dbReference type="InterPro" id="IPR027417">
    <property type="entry name" value="P-loop_NTPase"/>
</dbReference>
<dbReference type="GO" id="GO:0006865">
    <property type="term" value="P:amino acid transport"/>
    <property type="evidence" value="ECO:0007669"/>
    <property type="project" value="UniProtKB-KW"/>
</dbReference>
<comment type="function">
    <text evidence="1">Part of the ABC transporter FtsEX involved in cellular division. Important for assembly or stability of the septal ring.</text>
</comment>
<keyword evidence="14" id="KW-1185">Reference proteome</keyword>
<dbReference type="Pfam" id="PF00005">
    <property type="entry name" value="ABC_tran"/>
    <property type="match status" value="1"/>
</dbReference>
<keyword evidence="13" id="KW-0378">Hydrolase</keyword>
<dbReference type="AlphaFoldDB" id="A0A0H2M839"/>
<dbReference type="GO" id="GO:0005524">
    <property type="term" value="F:ATP binding"/>
    <property type="evidence" value="ECO:0007669"/>
    <property type="project" value="UniProtKB-KW"/>
</dbReference>
<evidence type="ECO:0000256" key="6">
    <source>
        <dbReference type="ARBA" id="ARBA00022741"/>
    </source>
</evidence>
<dbReference type="SUPFAM" id="SSF52540">
    <property type="entry name" value="P-loop containing nucleoside triphosphate hydrolases"/>
    <property type="match status" value="1"/>
</dbReference>